<gene>
    <name evidence="1" type="ORF">SLITO_v1c03920</name>
</gene>
<dbReference type="RefSeq" id="WP_075058139.1">
    <property type="nucleotide sequence ID" value="NZ_CP012357.1"/>
</dbReference>
<evidence type="ECO:0008006" key="3">
    <source>
        <dbReference type="Google" id="ProtNLM"/>
    </source>
</evidence>
<dbReference type="SUPFAM" id="SSF52540">
    <property type="entry name" value="P-loop containing nucleoside triphosphate hydrolases"/>
    <property type="match status" value="1"/>
</dbReference>
<dbReference type="AlphaFoldDB" id="A0A0K1W140"/>
<keyword evidence="2" id="KW-1185">Reference proteome</keyword>
<dbReference type="KEGG" id="sll:SLITO_v1c03920"/>
<name>A0A0K1W140_9MOLU</name>
<dbReference type="Proteomes" id="UP000067476">
    <property type="component" value="Chromosome"/>
</dbReference>
<dbReference type="InterPro" id="IPR052922">
    <property type="entry name" value="Cytidylate_Kinase-2"/>
</dbReference>
<dbReference type="Gene3D" id="3.40.50.300">
    <property type="entry name" value="P-loop containing nucleotide triphosphate hydrolases"/>
    <property type="match status" value="1"/>
</dbReference>
<sequence length="295" mass="35689">MIIQIIGQPFSGKTSLAKYIARKLNIKYYSAENIYYNEYRNVTNDYADIINNNVDFVIDGSISWFLKSAFFNRDLLIWIDLDDYERIERINNLEMQIEWLKNQNYNNYWKYNEEYFELSKNINEKEKILKLLYMEFEIAKSKKIIIDGKTSIKEQFMLVLKLILENNKKNYLKGNVDLFKVYDIEFHKKLKKLHLITKESKKINEKQIKTINNQIIKYEKIISKDKYIDYKKKLISNFKNHKKKKNDKDIEIDTNEKLIRIKKVDKTINELSNFELLINQSKFIKNIINLIKKEK</sequence>
<evidence type="ECO:0000313" key="1">
    <source>
        <dbReference type="EMBL" id="AKX34045.1"/>
    </source>
</evidence>
<dbReference type="PANTHER" id="PTHR37816">
    <property type="entry name" value="YALI0E33011P"/>
    <property type="match status" value="1"/>
</dbReference>
<dbReference type="EMBL" id="CP012357">
    <property type="protein sequence ID" value="AKX34045.1"/>
    <property type="molecule type" value="Genomic_DNA"/>
</dbReference>
<dbReference type="PANTHER" id="PTHR37816:SF2">
    <property type="entry name" value="DNA TOPOLOGY MODULATION PROTEIN FLAR-RELATED PROTEIN"/>
    <property type="match status" value="1"/>
</dbReference>
<proteinExistence type="predicted"/>
<accession>A0A0K1W140</accession>
<reference evidence="1 2" key="1">
    <citation type="journal article" date="2015" name="Genome Announc.">
        <title>Complete Genome Sequence of Spiroplasma litorale TN-1T (DSM 21781), a Bacterium Isolated from a Green-Eyed Horsefly (Tabanus nigrovittatus).</title>
        <authorList>
            <person name="Lo W.S."/>
            <person name="Lai Y.C."/>
            <person name="Lien Y.W."/>
            <person name="Wang T.H."/>
            <person name="Kuo C.H."/>
        </authorList>
    </citation>
    <scope>NUCLEOTIDE SEQUENCE [LARGE SCALE GENOMIC DNA]</scope>
    <source>
        <strain evidence="1 2">TN-1</strain>
    </source>
</reference>
<dbReference type="STRING" id="216942.SLITO_v1c03920"/>
<dbReference type="OrthoDB" id="1201990at2"/>
<evidence type="ECO:0000313" key="2">
    <source>
        <dbReference type="Proteomes" id="UP000067476"/>
    </source>
</evidence>
<dbReference type="PATRIC" id="fig|216942.3.peg.395"/>
<organism evidence="1 2">
    <name type="scientific">Spiroplasma litorale</name>
    <dbReference type="NCBI Taxonomy" id="216942"/>
    <lineage>
        <taxon>Bacteria</taxon>
        <taxon>Bacillati</taxon>
        <taxon>Mycoplasmatota</taxon>
        <taxon>Mollicutes</taxon>
        <taxon>Entomoplasmatales</taxon>
        <taxon>Spiroplasmataceae</taxon>
        <taxon>Spiroplasma</taxon>
    </lineage>
</organism>
<protein>
    <recommendedName>
        <fullName evidence="3">Adenylate kinase</fullName>
    </recommendedName>
</protein>
<dbReference type="InterPro" id="IPR027417">
    <property type="entry name" value="P-loop_NTPase"/>
</dbReference>